<dbReference type="RefSeq" id="WP_175417855.1">
    <property type="nucleotide sequence ID" value="NZ_JAVRER010000044.1"/>
</dbReference>
<gene>
    <name evidence="2" type="ORF">RM574_23110</name>
</gene>
<feature type="region of interest" description="Disordered" evidence="1">
    <location>
        <begin position="35"/>
        <end position="57"/>
    </location>
</feature>
<accession>A0ABD5ECJ7</accession>
<sequence length="57" mass="5542">MAGLSSAAPGRVAGYAAGATIQNVYLANVLGPLDAATGSNPSSERAEQAGDAPGRKL</sequence>
<evidence type="ECO:0000313" key="2">
    <source>
        <dbReference type="EMBL" id="MDT0418378.1"/>
    </source>
</evidence>
<name>A0ABD5ECJ7_9ACTN</name>
<dbReference type="AlphaFoldDB" id="A0ABD5ECJ7"/>
<protein>
    <submittedName>
        <fullName evidence="2">Uncharacterized protein</fullName>
    </submittedName>
</protein>
<dbReference type="Proteomes" id="UP001183607">
    <property type="component" value="Unassembled WGS sequence"/>
</dbReference>
<organism evidence="2 3">
    <name type="scientific">Streptomyces evansiae</name>
    <dbReference type="NCBI Taxonomy" id="3075535"/>
    <lineage>
        <taxon>Bacteria</taxon>
        <taxon>Bacillati</taxon>
        <taxon>Actinomycetota</taxon>
        <taxon>Actinomycetes</taxon>
        <taxon>Kitasatosporales</taxon>
        <taxon>Streptomycetaceae</taxon>
        <taxon>Streptomyces</taxon>
    </lineage>
</organism>
<evidence type="ECO:0000313" key="3">
    <source>
        <dbReference type="Proteomes" id="UP001183607"/>
    </source>
</evidence>
<dbReference type="EMBL" id="JAVRER010000044">
    <property type="protein sequence ID" value="MDT0418378.1"/>
    <property type="molecule type" value="Genomic_DNA"/>
</dbReference>
<evidence type="ECO:0000256" key="1">
    <source>
        <dbReference type="SAM" id="MobiDB-lite"/>
    </source>
</evidence>
<comment type="caution">
    <text evidence="2">The sequence shown here is derived from an EMBL/GenBank/DDBJ whole genome shotgun (WGS) entry which is preliminary data.</text>
</comment>
<proteinExistence type="predicted"/>
<reference evidence="3" key="1">
    <citation type="submission" date="2023-07" db="EMBL/GenBank/DDBJ databases">
        <title>30 novel species of actinomycetes from the DSMZ collection.</title>
        <authorList>
            <person name="Nouioui I."/>
        </authorList>
    </citation>
    <scope>NUCLEOTIDE SEQUENCE [LARGE SCALE GENOMIC DNA]</scope>
    <source>
        <strain evidence="3">DSM 41982</strain>
    </source>
</reference>